<gene>
    <name evidence="2" type="ORF">F5147DRAFT_772862</name>
</gene>
<name>A0A9P7F9Q6_9AGAM</name>
<organism evidence="2 3">
    <name type="scientific">Suillus discolor</name>
    <dbReference type="NCBI Taxonomy" id="1912936"/>
    <lineage>
        <taxon>Eukaryota</taxon>
        <taxon>Fungi</taxon>
        <taxon>Dikarya</taxon>
        <taxon>Basidiomycota</taxon>
        <taxon>Agaricomycotina</taxon>
        <taxon>Agaricomycetes</taxon>
        <taxon>Agaricomycetidae</taxon>
        <taxon>Boletales</taxon>
        <taxon>Suillineae</taxon>
        <taxon>Suillaceae</taxon>
        <taxon>Suillus</taxon>
    </lineage>
</organism>
<feature type="compositionally biased region" description="Acidic residues" evidence="1">
    <location>
        <begin position="392"/>
        <end position="407"/>
    </location>
</feature>
<dbReference type="EMBL" id="JABBWM010000023">
    <property type="protein sequence ID" value="KAG2109554.1"/>
    <property type="molecule type" value="Genomic_DNA"/>
</dbReference>
<accession>A0A9P7F9Q6</accession>
<comment type="caution">
    <text evidence="2">The sequence shown here is derived from an EMBL/GenBank/DDBJ whole genome shotgun (WGS) entry which is preliminary data.</text>
</comment>
<dbReference type="AlphaFoldDB" id="A0A9P7F9Q6"/>
<dbReference type="RefSeq" id="XP_041293499.1">
    <property type="nucleotide sequence ID" value="XM_041441392.1"/>
</dbReference>
<feature type="region of interest" description="Disordered" evidence="1">
    <location>
        <begin position="364"/>
        <end position="419"/>
    </location>
</feature>
<feature type="region of interest" description="Disordered" evidence="1">
    <location>
        <begin position="128"/>
        <end position="151"/>
    </location>
</feature>
<evidence type="ECO:0000313" key="3">
    <source>
        <dbReference type="Proteomes" id="UP000823399"/>
    </source>
</evidence>
<evidence type="ECO:0000313" key="2">
    <source>
        <dbReference type="EMBL" id="KAG2109554.1"/>
    </source>
</evidence>
<dbReference type="GeneID" id="64703651"/>
<reference evidence="2" key="1">
    <citation type="journal article" date="2020" name="New Phytol.">
        <title>Comparative genomics reveals dynamic genome evolution in host specialist ectomycorrhizal fungi.</title>
        <authorList>
            <person name="Lofgren L.A."/>
            <person name="Nguyen N.H."/>
            <person name="Vilgalys R."/>
            <person name="Ruytinx J."/>
            <person name="Liao H.L."/>
            <person name="Branco S."/>
            <person name="Kuo A."/>
            <person name="LaButti K."/>
            <person name="Lipzen A."/>
            <person name="Andreopoulos W."/>
            <person name="Pangilinan J."/>
            <person name="Riley R."/>
            <person name="Hundley H."/>
            <person name="Na H."/>
            <person name="Barry K."/>
            <person name="Grigoriev I.V."/>
            <person name="Stajich J.E."/>
            <person name="Kennedy P.G."/>
        </authorList>
    </citation>
    <scope>NUCLEOTIDE SEQUENCE</scope>
    <source>
        <strain evidence="2">FC423</strain>
    </source>
</reference>
<evidence type="ECO:0000256" key="1">
    <source>
        <dbReference type="SAM" id="MobiDB-lite"/>
    </source>
</evidence>
<proteinExistence type="predicted"/>
<keyword evidence="3" id="KW-1185">Reference proteome</keyword>
<dbReference type="Proteomes" id="UP000823399">
    <property type="component" value="Unassembled WGS sequence"/>
</dbReference>
<feature type="compositionally biased region" description="Low complexity" evidence="1">
    <location>
        <begin position="370"/>
        <end position="382"/>
    </location>
</feature>
<dbReference type="OrthoDB" id="2678618at2759"/>
<protein>
    <submittedName>
        <fullName evidence="2">Uncharacterized protein</fullName>
    </submittedName>
</protein>
<sequence>MPTGCHARTIDLGKKLSSFLTAPPIHNTKVMDELTTSELNRLILQEPPFMNRDELSHALALIFQSCTTKIPKVKDLMVPLSKIPPSARLDDLEVFTPEPDRPTMVRLYDIKKCQWNWPLPMTYELKRKHPTTKQSKQGGKSGTEDSEKSGEWVLIDETTKTKLASGSLDAPSLASTSEASKSMLPFADAELLTDESESDDRTDDLEGSLPSYAVLEEGSPMTEHIFTSFFNIVAIALLALKPDLAHPHNLSYTWSAANSSRPVPGDEVPCKPDLILLDDVEARWDTIKAVCELTCSTYKPSSTLAKTLNTKAYLLLKHQPWRQFALMVSVCNGYHDLRIHLYDHSSDVMLRSCATFILHQNETSPHRTQSESSSHSSPSQASTCTLPHQMDLEMETAEDKSTEEDEANTPAKEDKDKDKDKVDKCLIELPIEIPNDPLLEPLPEPIRKIWVNDHYYDILEIIFSRQGLVGHGTVCYLAKMDGQDYIIKDY</sequence>